<dbReference type="Gene3D" id="3.30.1360.40">
    <property type="match status" value="1"/>
</dbReference>
<proteinExistence type="predicted"/>
<dbReference type="GO" id="GO:0016787">
    <property type="term" value="F:hydrolase activity"/>
    <property type="evidence" value="ECO:0007669"/>
    <property type="project" value="UniProtKB-KW"/>
</dbReference>
<dbReference type="EMBL" id="FOIT01000008">
    <property type="protein sequence ID" value="SEW19521.1"/>
    <property type="molecule type" value="Genomic_DNA"/>
</dbReference>
<accession>A0A662Z816</accession>
<dbReference type="SMART" id="SM00796">
    <property type="entry name" value="AHS1"/>
    <property type="match status" value="1"/>
</dbReference>
<evidence type="ECO:0000313" key="5">
    <source>
        <dbReference type="EMBL" id="SEW19521.1"/>
    </source>
</evidence>
<evidence type="ECO:0000256" key="3">
    <source>
        <dbReference type="ARBA" id="ARBA00022840"/>
    </source>
</evidence>
<keyword evidence="2" id="KW-0378">Hydrolase</keyword>
<keyword evidence="1" id="KW-0547">Nucleotide-binding</keyword>
<dbReference type="GO" id="GO:0005524">
    <property type="term" value="F:ATP binding"/>
    <property type="evidence" value="ECO:0007669"/>
    <property type="project" value="UniProtKB-KW"/>
</dbReference>
<dbReference type="Gene3D" id="2.40.100.10">
    <property type="entry name" value="Cyclophilin-like"/>
    <property type="match status" value="1"/>
</dbReference>
<dbReference type="InterPro" id="IPR003833">
    <property type="entry name" value="CT_C_D"/>
</dbReference>
<dbReference type="SUPFAM" id="SSF50891">
    <property type="entry name" value="Cyclophilin-like"/>
    <property type="match status" value="1"/>
</dbReference>
<sequence length="238" mass="27426">MKIEEVSEDTMTITFDYAVSEENCKRLITFLESLRPLKFEGITDYSVSYTKLMIYYDPMIIESSDIEEAIRKINADEYQTPLKKKRIIEIPVCYDDEFGLDLNRYYEEGLTIEQIQTLHTEREYYVYMIGFLPGFPYLNGVNDKLKMPRKETPRTRIPKGSVGIAGSQTGFYPTSSPGGWNIIGRTPLNIGIEDNTLNVPYRAGDYIKFKPINSATFDEIEKQVNQGTFNINIEERGV</sequence>
<dbReference type="NCBIfam" id="TIGR00370">
    <property type="entry name" value="5-oxoprolinase subunit PxpB"/>
    <property type="match status" value="1"/>
</dbReference>
<dbReference type="InterPro" id="IPR010016">
    <property type="entry name" value="PxpB"/>
</dbReference>
<evidence type="ECO:0000256" key="1">
    <source>
        <dbReference type="ARBA" id="ARBA00022741"/>
    </source>
</evidence>
<feature type="domain" description="Carboxyltransferase" evidence="4">
    <location>
        <begin position="1"/>
        <end position="198"/>
    </location>
</feature>
<dbReference type="PANTHER" id="PTHR34698:SF2">
    <property type="entry name" value="5-OXOPROLINASE SUBUNIT B"/>
    <property type="match status" value="1"/>
</dbReference>
<evidence type="ECO:0000256" key="2">
    <source>
        <dbReference type="ARBA" id="ARBA00022801"/>
    </source>
</evidence>
<dbReference type="PANTHER" id="PTHR34698">
    <property type="entry name" value="5-OXOPROLINASE SUBUNIT B"/>
    <property type="match status" value="1"/>
</dbReference>
<dbReference type="OrthoDB" id="9778567at2"/>
<evidence type="ECO:0000259" key="4">
    <source>
        <dbReference type="SMART" id="SM00796"/>
    </source>
</evidence>
<gene>
    <name evidence="5" type="ORF">SAMN05192557_2094</name>
</gene>
<keyword evidence="3" id="KW-0067">ATP-binding</keyword>
<dbReference type="RefSeq" id="WP_091476766.1">
    <property type="nucleotide sequence ID" value="NZ_FOIT01000008.1"/>
</dbReference>
<organism evidence="5 6">
    <name type="scientific">Aliicoccus persicus</name>
    <dbReference type="NCBI Taxonomy" id="930138"/>
    <lineage>
        <taxon>Bacteria</taxon>
        <taxon>Bacillati</taxon>
        <taxon>Bacillota</taxon>
        <taxon>Bacilli</taxon>
        <taxon>Bacillales</taxon>
        <taxon>Staphylococcaceae</taxon>
        <taxon>Aliicoccus</taxon>
    </lineage>
</organism>
<dbReference type="InterPro" id="IPR029000">
    <property type="entry name" value="Cyclophilin-like_dom_sf"/>
</dbReference>
<dbReference type="Proteomes" id="UP000243605">
    <property type="component" value="Unassembled WGS sequence"/>
</dbReference>
<dbReference type="Pfam" id="PF02682">
    <property type="entry name" value="CT_C_D"/>
    <property type="match status" value="1"/>
</dbReference>
<evidence type="ECO:0000313" key="6">
    <source>
        <dbReference type="Proteomes" id="UP000243605"/>
    </source>
</evidence>
<keyword evidence="6" id="KW-1185">Reference proteome</keyword>
<protein>
    <submittedName>
        <fullName evidence="5">Sensor histidine kinase inhibitor, KipI family</fullName>
    </submittedName>
</protein>
<reference evidence="5 6" key="1">
    <citation type="submission" date="2016-10" db="EMBL/GenBank/DDBJ databases">
        <authorList>
            <person name="Varghese N."/>
            <person name="Submissions S."/>
        </authorList>
    </citation>
    <scope>NUCLEOTIDE SEQUENCE [LARGE SCALE GENOMIC DNA]</scope>
    <source>
        <strain evidence="5 6">IBRC-M10081</strain>
    </source>
</reference>
<name>A0A662Z816_9STAP</name>
<dbReference type="AlphaFoldDB" id="A0A662Z816"/>
<dbReference type="SUPFAM" id="SSF160467">
    <property type="entry name" value="PH0987 N-terminal domain-like"/>
    <property type="match status" value="1"/>
</dbReference>